<dbReference type="EMBL" id="QRHZ01000006">
    <property type="protein sequence ID" value="RHG16495.1"/>
    <property type="molecule type" value="Genomic_DNA"/>
</dbReference>
<evidence type="ECO:0000313" key="37">
    <source>
        <dbReference type="Proteomes" id="UP000409147"/>
    </source>
</evidence>
<evidence type="ECO:0000313" key="33">
    <source>
        <dbReference type="Proteomes" id="UP000284644"/>
    </source>
</evidence>
<dbReference type="InterPro" id="IPR038300">
    <property type="entry name" value="SASP_sf_alpha/beta"/>
</dbReference>
<comment type="similarity">
    <text evidence="2">Belongs to the alpha/beta-type SASP family.</text>
</comment>
<dbReference type="Proteomes" id="UP000409147">
    <property type="component" value="Unassembled WGS sequence"/>
</dbReference>
<dbReference type="Proteomes" id="UP000285839">
    <property type="component" value="Unassembled WGS sequence"/>
</dbReference>
<evidence type="ECO:0000313" key="9">
    <source>
        <dbReference type="EMBL" id="RGR48573.1"/>
    </source>
</evidence>
<dbReference type="PROSITE" id="PS00304">
    <property type="entry name" value="SASP_1"/>
    <property type="match status" value="1"/>
</dbReference>
<dbReference type="EMBL" id="QROE01000008">
    <property type="protein sequence ID" value="RHK92795.1"/>
    <property type="molecule type" value="Genomic_DNA"/>
</dbReference>
<dbReference type="GO" id="GO:0006265">
    <property type="term" value="P:DNA topological change"/>
    <property type="evidence" value="ECO:0007669"/>
    <property type="project" value="InterPro"/>
</dbReference>
<comment type="function">
    <text evidence="1">SASP are bound to spore DNA. They are double-stranded DNA-binding proteins that cause DNA to change to an a-like conformation. They protect the DNA backbone from chemical and enzymatic cleavage and are thus involved in dormant spore's high resistance to UV light.</text>
</comment>
<evidence type="ECO:0000313" key="14">
    <source>
        <dbReference type="EMBL" id="RHE74410.1"/>
    </source>
</evidence>
<evidence type="ECO:0000313" key="18">
    <source>
        <dbReference type="EMBL" id="RHL47659.1"/>
    </source>
</evidence>
<dbReference type="OrthoDB" id="1708261at2"/>
<evidence type="ECO:0000313" key="4">
    <source>
        <dbReference type="EMBL" id="CUO08473.1"/>
    </source>
</evidence>
<dbReference type="EMBL" id="QRJH01000006">
    <property type="protein sequence ID" value="RHH17343.1"/>
    <property type="molecule type" value="Genomic_DNA"/>
</dbReference>
<evidence type="ECO:0000313" key="5">
    <source>
        <dbReference type="EMBL" id="CUP72097.1"/>
    </source>
</evidence>
<dbReference type="RefSeq" id="WP_005424943.1">
    <property type="nucleotide sequence ID" value="NZ_CABHNB010000038.1"/>
</dbReference>
<dbReference type="EMBL" id="CYZD01000005">
    <property type="protein sequence ID" value="CUO08473.1"/>
    <property type="molecule type" value="Genomic_DNA"/>
</dbReference>
<dbReference type="Proteomes" id="UP000265808">
    <property type="component" value="Unassembled WGS sequence"/>
</dbReference>
<gene>
    <name evidence="18" type="ORF">DW021_08225</name>
    <name evidence="17" type="ORF">DW040_15240</name>
    <name evidence="16" type="ORF">DW222_11765</name>
    <name evidence="15" type="ORF">DW272_12705</name>
    <name evidence="14" type="ORF">DW723_10340</name>
    <name evidence="13" type="ORF">DW767_09705</name>
    <name evidence="12" type="ORF">DW859_04085</name>
    <name evidence="11" type="ORF">DWW07_09660</name>
    <name evidence="10" type="ORF">DWX77_08925</name>
    <name evidence="9" type="ORF">DWY46_09900</name>
    <name evidence="8" type="ORF">DWZ12_04180</name>
    <name evidence="7" type="ORF">DXB38_09900</name>
    <name evidence="6" type="ORF">DXB81_12275</name>
    <name evidence="19" type="ORF">EAI82_12590</name>
    <name evidence="4" type="ORF">ERS852394_01454</name>
    <name evidence="5" type="ORF">ERS852533_02318</name>
    <name evidence="20" type="ORF">ROSSTS7063_02646</name>
</gene>
<dbReference type="EMBL" id="QSKO01000013">
    <property type="protein sequence ID" value="RHE74410.1"/>
    <property type="molecule type" value="Genomic_DNA"/>
</dbReference>
<evidence type="ECO:0000313" key="23">
    <source>
        <dbReference type="Proteomes" id="UP000261105"/>
    </source>
</evidence>
<evidence type="ECO:0000313" key="7">
    <source>
        <dbReference type="EMBL" id="RGN87196.1"/>
    </source>
</evidence>
<dbReference type="Proteomes" id="UP000285897">
    <property type="component" value="Unassembled WGS sequence"/>
</dbReference>
<evidence type="ECO:0000313" key="30">
    <source>
        <dbReference type="Proteomes" id="UP000284220"/>
    </source>
</evidence>
<evidence type="ECO:0000313" key="17">
    <source>
        <dbReference type="EMBL" id="RHK92795.1"/>
    </source>
</evidence>
<dbReference type="Proteomes" id="UP000261105">
    <property type="component" value="Unassembled WGS sequence"/>
</dbReference>
<evidence type="ECO:0000313" key="21">
    <source>
        <dbReference type="Proteomes" id="UP000095409"/>
    </source>
</evidence>
<evidence type="ECO:0000313" key="13">
    <source>
        <dbReference type="EMBL" id="RHE12611.1"/>
    </source>
</evidence>
<evidence type="ECO:0000313" key="20">
    <source>
        <dbReference type="EMBL" id="VUX16711.1"/>
    </source>
</evidence>
<evidence type="ECO:0000313" key="6">
    <source>
        <dbReference type="EMBL" id="RGN03912.1"/>
    </source>
</evidence>
<dbReference type="Proteomes" id="UP000283585">
    <property type="component" value="Unassembled WGS sequence"/>
</dbReference>
<dbReference type="Proteomes" id="UP000283928">
    <property type="component" value="Unassembled WGS sequence"/>
</dbReference>
<dbReference type="Proteomes" id="UP000284644">
    <property type="component" value="Unassembled WGS sequence"/>
</dbReference>
<evidence type="ECO:0000313" key="34">
    <source>
        <dbReference type="Proteomes" id="UP000285839"/>
    </source>
</evidence>
<dbReference type="Proteomes" id="UP000261222">
    <property type="component" value="Unassembled WGS sequence"/>
</dbReference>
<reference evidence="20 37" key="4">
    <citation type="submission" date="2019-07" db="EMBL/GenBank/DDBJ databases">
        <authorList>
            <person name="Hibberd C M."/>
            <person name="Gehrig L. J."/>
            <person name="Chang H.-W."/>
            <person name="Venkatesh S."/>
        </authorList>
    </citation>
    <scope>NUCLEOTIDE SEQUENCE [LARGE SCALE GENOMIC DNA]</scope>
    <source>
        <strain evidence="20">Ruminococcus_obeum_SSTS_Bg7063</strain>
    </source>
</reference>
<evidence type="ECO:0000256" key="2">
    <source>
        <dbReference type="ARBA" id="ARBA00005442"/>
    </source>
</evidence>
<dbReference type="Proteomes" id="UP000265828">
    <property type="component" value="Unassembled WGS sequence"/>
</dbReference>
<dbReference type="Proteomes" id="UP000284242">
    <property type="component" value="Unassembled WGS sequence"/>
</dbReference>
<evidence type="ECO:0000313" key="32">
    <source>
        <dbReference type="Proteomes" id="UP000284267"/>
    </source>
</evidence>
<evidence type="ECO:0000313" key="31">
    <source>
        <dbReference type="Proteomes" id="UP000284242"/>
    </source>
</evidence>
<dbReference type="GO" id="GO:0003690">
    <property type="term" value="F:double-stranded DNA binding"/>
    <property type="evidence" value="ECO:0007669"/>
    <property type="project" value="InterPro"/>
</dbReference>
<dbReference type="Proteomes" id="UP000284267">
    <property type="component" value="Unassembled WGS sequence"/>
</dbReference>
<dbReference type="Proteomes" id="UP000293506">
    <property type="component" value="Unassembled WGS sequence"/>
</dbReference>
<evidence type="ECO:0000313" key="22">
    <source>
        <dbReference type="Proteomes" id="UP000095413"/>
    </source>
</evidence>
<keyword evidence="3" id="KW-0238">DNA-binding</keyword>
<dbReference type="EMBL" id="QRZI01000006">
    <property type="protein sequence ID" value="RGV63377.1"/>
    <property type="molecule type" value="Genomic_DNA"/>
</dbReference>
<accession>A0A174C6A8</accession>
<dbReference type="Proteomes" id="UP000095409">
    <property type="component" value="Unassembled WGS sequence"/>
</dbReference>
<dbReference type="EMBL" id="QSHL01000002">
    <property type="protein sequence ID" value="RHC09167.1"/>
    <property type="molecule type" value="Genomic_DNA"/>
</dbReference>
<dbReference type="Proteomes" id="UP000284024">
    <property type="component" value="Unassembled WGS sequence"/>
</dbReference>
<proteinExistence type="inferred from homology"/>
<sequence>MNKEKEVEAYLKGVLPEEQKLKYEIAQELGILDKVLESGWKSLSAKETGRIGGLLASKRKEEKDM</sequence>
<dbReference type="AlphaFoldDB" id="A0A174C6A8"/>
<evidence type="ECO:0000313" key="10">
    <source>
        <dbReference type="EMBL" id="RGS73870.1"/>
    </source>
</evidence>
<dbReference type="EMBL" id="QROS01000005">
    <property type="protein sequence ID" value="RHL47659.1"/>
    <property type="molecule type" value="Genomic_DNA"/>
</dbReference>
<evidence type="ECO:0000313" key="29">
    <source>
        <dbReference type="Proteomes" id="UP000284024"/>
    </source>
</evidence>
<evidence type="ECO:0000313" key="35">
    <source>
        <dbReference type="Proteomes" id="UP000285897"/>
    </source>
</evidence>
<dbReference type="InterPro" id="IPR018126">
    <property type="entry name" value="SASP_alpha/beta-type_CS"/>
</dbReference>
<dbReference type="EMBL" id="QRVV01000020">
    <property type="protein sequence ID" value="RGS73870.1"/>
    <property type="molecule type" value="Genomic_DNA"/>
</dbReference>
<dbReference type="EMBL" id="QSUZ01000012">
    <property type="protein sequence ID" value="RGN87196.1"/>
    <property type="molecule type" value="Genomic_DNA"/>
</dbReference>
<evidence type="ECO:0000313" key="26">
    <source>
        <dbReference type="Proteomes" id="UP000265828"/>
    </source>
</evidence>
<evidence type="ECO:0000313" key="27">
    <source>
        <dbReference type="Proteomes" id="UP000283585"/>
    </source>
</evidence>
<evidence type="ECO:0000256" key="1">
    <source>
        <dbReference type="ARBA" id="ARBA00003863"/>
    </source>
</evidence>
<dbReference type="Proteomes" id="UP000284220">
    <property type="component" value="Unassembled WGS sequence"/>
</dbReference>
<dbReference type="EMBL" id="CABHNB010000038">
    <property type="protein sequence ID" value="VUX16711.1"/>
    <property type="molecule type" value="Genomic_DNA"/>
</dbReference>
<organism evidence="4 21">
    <name type="scientific">Blautia obeum</name>
    <dbReference type="NCBI Taxonomy" id="40520"/>
    <lineage>
        <taxon>Bacteria</taxon>
        <taxon>Bacillati</taxon>
        <taxon>Bacillota</taxon>
        <taxon>Clostridia</taxon>
        <taxon>Lachnospirales</taxon>
        <taxon>Lachnospiraceae</taxon>
        <taxon>Blautia</taxon>
    </lineage>
</organism>
<reference evidence="19 36" key="3">
    <citation type="journal article" date="2019" name="Science, e1252229">
        <title>Invertible promoters mediate bacterial phase variation, antibiotic resistance, and host adaptation in the gut.</title>
        <authorList>
            <person name="Jiang X."/>
            <person name="Hall A.B."/>
            <person name="Arthur T.D."/>
            <person name="Plichta D.R."/>
            <person name="Covington C.T."/>
            <person name="Poyet M."/>
            <person name="Crothers J."/>
            <person name="Moses P.L."/>
            <person name="Tolonen A.C."/>
            <person name="Vlamakis H."/>
            <person name="Alm E.J."/>
            <person name="Xavier R.J."/>
        </authorList>
    </citation>
    <scope>NUCLEOTIDE SEQUENCE [LARGE SCALE GENOMIC DNA]</scope>
    <source>
        <strain evidence="19">Af_0058</strain>
        <strain evidence="36">af_0058</strain>
    </source>
</reference>
<evidence type="ECO:0000313" key="25">
    <source>
        <dbReference type="Proteomes" id="UP000265808"/>
    </source>
</evidence>
<name>A0A174C6A8_9FIRM</name>
<evidence type="ECO:0000313" key="19">
    <source>
        <dbReference type="EMBL" id="RYT64872.1"/>
    </source>
</evidence>
<dbReference type="EMBL" id="QSJW01000005">
    <property type="protein sequence ID" value="RHE12611.1"/>
    <property type="molecule type" value="Genomic_DNA"/>
</dbReference>
<keyword evidence="37" id="KW-1185">Reference proteome</keyword>
<evidence type="ECO:0000313" key="16">
    <source>
        <dbReference type="EMBL" id="RHH17343.1"/>
    </source>
</evidence>
<reference evidence="23 24" key="2">
    <citation type="submission" date="2018-08" db="EMBL/GenBank/DDBJ databases">
        <title>A genome reference for cultivated species of the human gut microbiota.</title>
        <authorList>
            <person name="Zou Y."/>
            <person name="Xue W."/>
            <person name="Luo G."/>
        </authorList>
    </citation>
    <scope>NUCLEOTIDE SEQUENCE [LARGE SCALE GENOMIC DNA]</scope>
    <source>
        <strain evidence="11 26">AF14-23</strain>
        <strain evidence="10 31">AF21-24</strain>
        <strain evidence="9 34">AF25-21</strain>
        <strain evidence="8 27">AF29-2BH</strain>
        <strain evidence="18 35">AF37-6AC</strain>
        <strain evidence="17 32">AF39-4</strain>
        <strain evidence="16 29">AM18-2AC</strain>
        <strain evidence="15 30">AM22-9LB</strain>
        <strain evidence="14 28">AM27-32LB</strain>
        <strain evidence="13 33">AM29-25AC</strain>
        <strain evidence="12 25">AM37-4AC</strain>
        <strain evidence="7 23">OM03-6</strain>
        <strain evidence="6 24">OM06-11AA</strain>
    </source>
</reference>
<reference evidence="21 22" key="1">
    <citation type="submission" date="2015-09" db="EMBL/GenBank/DDBJ databases">
        <authorList>
            <consortium name="Pathogen Informatics"/>
        </authorList>
    </citation>
    <scope>NUCLEOTIDE SEQUENCE [LARGE SCALE GENOMIC DNA]</scope>
    <source>
        <strain evidence="4 21">2789STDY5608837</strain>
        <strain evidence="5 22">2789STDY5834921</strain>
    </source>
</reference>
<evidence type="ECO:0000313" key="8">
    <source>
        <dbReference type="EMBL" id="RGQ06393.1"/>
    </source>
</evidence>
<dbReference type="Gene3D" id="6.10.10.80">
    <property type="entry name" value="Small, acid-soluble spore protein, alpha/beta type-like"/>
    <property type="match status" value="1"/>
</dbReference>
<evidence type="ECO:0000313" key="15">
    <source>
        <dbReference type="EMBL" id="RHG16495.1"/>
    </source>
</evidence>
<dbReference type="EMBL" id="RCXQ01000013">
    <property type="protein sequence ID" value="RYT64872.1"/>
    <property type="molecule type" value="Genomic_DNA"/>
</dbReference>
<evidence type="ECO:0000256" key="3">
    <source>
        <dbReference type="ARBA" id="ARBA00023125"/>
    </source>
</evidence>
<dbReference type="Proteomes" id="UP000095413">
    <property type="component" value="Unassembled WGS sequence"/>
</dbReference>
<evidence type="ECO:0000313" key="11">
    <source>
        <dbReference type="EMBL" id="RGV63377.1"/>
    </source>
</evidence>
<dbReference type="EMBL" id="QRSS01000004">
    <property type="protein sequence ID" value="RGQ06393.1"/>
    <property type="molecule type" value="Genomic_DNA"/>
</dbReference>
<dbReference type="EMBL" id="QSUB01000005">
    <property type="protein sequence ID" value="RGN03912.1"/>
    <property type="molecule type" value="Genomic_DNA"/>
</dbReference>
<evidence type="ECO:0000313" key="24">
    <source>
        <dbReference type="Proteomes" id="UP000261222"/>
    </source>
</evidence>
<protein>
    <submittedName>
        <fullName evidence="6">Small, acid-soluble spore protein, alpha/beta type</fullName>
    </submittedName>
    <submittedName>
        <fullName evidence="4">Small, acid-soluble spore proteins, alpha/beta type</fullName>
    </submittedName>
</protein>
<evidence type="ECO:0000313" key="28">
    <source>
        <dbReference type="Proteomes" id="UP000283928"/>
    </source>
</evidence>
<dbReference type="GeneID" id="79804949"/>
<dbReference type="InterPro" id="IPR001448">
    <property type="entry name" value="SASP_alpha/beta-type"/>
</dbReference>
<dbReference type="Pfam" id="PF00269">
    <property type="entry name" value="SASP"/>
    <property type="match status" value="1"/>
</dbReference>
<dbReference type="EMBL" id="CZBA01000013">
    <property type="protein sequence ID" value="CUP72097.1"/>
    <property type="molecule type" value="Genomic_DNA"/>
</dbReference>
<evidence type="ECO:0000313" key="36">
    <source>
        <dbReference type="Proteomes" id="UP000293506"/>
    </source>
</evidence>
<dbReference type="EMBL" id="QRUH01000007">
    <property type="protein sequence ID" value="RGR48573.1"/>
    <property type="molecule type" value="Genomic_DNA"/>
</dbReference>
<evidence type="ECO:0000313" key="12">
    <source>
        <dbReference type="EMBL" id="RHC09167.1"/>
    </source>
</evidence>